<evidence type="ECO:0000256" key="8">
    <source>
        <dbReference type="HAMAP-Rule" id="MF_00156"/>
    </source>
</evidence>
<name>A0A545UEE5_9GAMM</name>
<dbReference type="GO" id="GO:0008168">
    <property type="term" value="F:methyltransferase activity"/>
    <property type="evidence" value="ECO:0007669"/>
    <property type="project" value="UniProtKB-KW"/>
</dbReference>
<evidence type="ECO:0000256" key="2">
    <source>
        <dbReference type="ARBA" id="ARBA00008676"/>
    </source>
</evidence>
<keyword evidence="8" id="KW-0963">Cytoplasm</keyword>
<dbReference type="SUPFAM" id="SSF51621">
    <property type="entry name" value="Phosphoenolpyruvate/pyruvate domain"/>
    <property type="match status" value="1"/>
</dbReference>
<feature type="active site" description="Proton acceptor" evidence="8 9">
    <location>
        <position position="181"/>
    </location>
</feature>
<dbReference type="GO" id="GO:0015940">
    <property type="term" value="P:pantothenate biosynthetic process"/>
    <property type="evidence" value="ECO:0007669"/>
    <property type="project" value="UniProtKB-UniRule"/>
</dbReference>
<organism evidence="12 13">
    <name type="scientific">Aliikangiella coralliicola</name>
    <dbReference type="NCBI Taxonomy" id="2592383"/>
    <lineage>
        <taxon>Bacteria</taxon>
        <taxon>Pseudomonadati</taxon>
        <taxon>Pseudomonadota</taxon>
        <taxon>Gammaproteobacteria</taxon>
        <taxon>Oceanospirillales</taxon>
        <taxon>Pleioneaceae</taxon>
        <taxon>Aliikangiella</taxon>
    </lineage>
</organism>
<dbReference type="RefSeq" id="WP_142893508.1">
    <property type="nucleotide sequence ID" value="NZ_ML660163.1"/>
</dbReference>
<dbReference type="PANTHER" id="PTHR20881">
    <property type="entry name" value="3-METHYL-2-OXOBUTANOATE HYDROXYMETHYLTRANSFERASE"/>
    <property type="match status" value="1"/>
</dbReference>
<dbReference type="InterPro" id="IPR040442">
    <property type="entry name" value="Pyrv_kinase-like_dom_sf"/>
</dbReference>
<accession>A0A545UEE5</accession>
<comment type="function">
    <text evidence="7 8">Catalyzes the reversible reaction in which hydroxymethyl group from 5,10-methylenetetrahydrofolate is transferred onto alpha-ketoisovalerate to form ketopantoate.</text>
</comment>
<gene>
    <name evidence="8 12" type="primary">panB</name>
    <name evidence="12" type="ORF">FLL46_10740</name>
</gene>
<feature type="binding site" evidence="8 11">
    <location>
        <position position="114"/>
    </location>
    <ligand>
        <name>Mg(2+)</name>
        <dbReference type="ChEBI" id="CHEBI:18420"/>
    </ligand>
</feature>
<dbReference type="PIRSF" id="PIRSF000388">
    <property type="entry name" value="Pantoate_hydroxy_MeTrfase"/>
    <property type="match status" value="1"/>
</dbReference>
<keyword evidence="12" id="KW-0489">Methyltransferase</keyword>
<keyword evidence="13" id="KW-1185">Reference proteome</keyword>
<evidence type="ECO:0000313" key="13">
    <source>
        <dbReference type="Proteomes" id="UP000315439"/>
    </source>
</evidence>
<comment type="similarity">
    <text evidence="2 8">Belongs to the PanB family.</text>
</comment>
<dbReference type="AlphaFoldDB" id="A0A545UEE5"/>
<sequence>MKSQTLHSIQSLKNNQQPIAVLTAYDSSFAKLLSENGVEIILIGDSLGMVIQGQQTTVPVTLEQMCYHTRCVAAGNNGALLVADLPYMSYATEAQAIENSAALMQAGANMVKLEGGEWLLSTIKKLSERGIPVCTHLGLTPQSVDALGGFKVQGREEQQAQQMINDAIELEKAGAKLLVLECVPQKLAKEISQKLTIPTIGIGAGKETDGQVLVLHDMLGLNDSFRPKFVKNFMHDDSVHSIADAIKNYVEQVKNKTFPGSEHSFD</sequence>
<evidence type="ECO:0000256" key="6">
    <source>
        <dbReference type="ARBA" id="ARBA00022723"/>
    </source>
</evidence>
<feature type="binding site" evidence="8 11">
    <location>
        <position position="84"/>
    </location>
    <ligand>
        <name>Mg(2+)</name>
        <dbReference type="ChEBI" id="CHEBI:18420"/>
    </ligand>
</feature>
<keyword evidence="8 11" id="KW-0460">Magnesium</keyword>
<proteinExistence type="inferred from homology"/>
<dbReference type="InterPro" id="IPR003700">
    <property type="entry name" value="Pantoate_hydroxy_MeTrfase"/>
</dbReference>
<dbReference type="NCBIfam" id="TIGR00222">
    <property type="entry name" value="panB"/>
    <property type="match status" value="1"/>
</dbReference>
<feature type="binding site" evidence="8 10">
    <location>
        <begin position="45"/>
        <end position="46"/>
    </location>
    <ligand>
        <name>3-methyl-2-oxobutanoate</name>
        <dbReference type="ChEBI" id="CHEBI:11851"/>
    </ligand>
</feature>
<dbReference type="Gene3D" id="3.20.20.60">
    <property type="entry name" value="Phosphoenolpyruvate-binding domains"/>
    <property type="match status" value="1"/>
</dbReference>
<dbReference type="Pfam" id="PF02548">
    <property type="entry name" value="Pantoate_transf"/>
    <property type="match status" value="1"/>
</dbReference>
<dbReference type="GO" id="GO:0032259">
    <property type="term" value="P:methylation"/>
    <property type="evidence" value="ECO:0007669"/>
    <property type="project" value="UniProtKB-KW"/>
</dbReference>
<dbReference type="CDD" id="cd06557">
    <property type="entry name" value="KPHMT-like"/>
    <property type="match status" value="1"/>
</dbReference>
<evidence type="ECO:0000256" key="5">
    <source>
        <dbReference type="ARBA" id="ARBA00022679"/>
    </source>
</evidence>
<dbReference type="GO" id="GO:0005737">
    <property type="term" value="C:cytoplasm"/>
    <property type="evidence" value="ECO:0007669"/>
    <property type="project" value="UniProtKB-SubCell"/>
</dbReference>
<dbReference type="EMBL" id="VIKS01000006">
    <property type="protein sequence ID" value="TQV87847.1"/>
    <property type="molecule type" value="Genomic_DNA"/>
</dbReference>
<evidence type="ECO:0000256" key="4">
    <source>
        <dbReference type="ARBA" id="ARBA00022655"/>
    </source>
</evidence>
<reference evidence="12 13" key="1">
    <citation type="submission" date="2019-07" db="EMBL/GenBank/DDBJ databases">
        <title>Draft genome for Aliikangiella sp. M105.</title>
        <authorList>
            <person name="Wang G."/>
        </authorList>
    </citation>
    <scope>NUCLEOTIDE SEQUENCE [LARGE SCALE GENOMIC DNA]</scope>
    <source>
        <strain evidence="12 13">M105</strain>
    </source>
</reference>
<evidence type="ECO:0000256" key="11">
    <source>
        <dbReference type="PIRSR" id="PIRSR000388-3"/>
    </source>
</evidence>
<dbReference type="OrthoDB" id="9781789at2"/>
<keyword evidence="6 8" id="KW-0479">Metal-binding</keyword>
<comment type="pathway">
    <text evidence="1 8">Cofactor biosynthesis; (R)-pantothenate biosynthesis; (R)-pantoate from 3-methyl-2-oxobutanoate: step 1/2.</text>
</comment>
<feature type="binding site" evidence="8 10">
    <location>
        <position position="112"/>
    </location>
    <ligand>
        <name>3-methyl-2-oxobutanoate</name>
        <dbReference type="ChEBI" id="CHEBI:11851"/>
    </ligand>
</feature>
<dbReference type="NCBIfam" id="NF001452">
    <property type="entry name" value="PRK00311.1"/>
    <property type="match status" value="1"/>
</dbReference>
<evidence type="ECO:0000256" key="10">
    <source>
        <dbReference type="PIRSR" id="PIRSR000388-2"/>
    </source>
</evidence>
<keyword evidence="5 8" id="KW-0808">Transferase</keyword>
<comment type="subcellular location">
    <subcellularLocation>
        <location evidence="8">Cytoplasm</location>
    </subcellularLocation>
</comment>
<dbReference type="EC" id="2.1.2.11" evidence="8"/>
<dbReference type="HAMAP" id="MF_00156">
    <property type="entry name" value="PanB"/>
    <property type="match status" value="1"/>
</dbReference>
<dbReference type="PANTHER" id="PTHR20881:SF0">
    <property type="entry name" value="3-METHYL-2-OXOBUTANOATE HYDROXYMETHYLTRANSFERASE"/>
    <property type="match status" value="1"/>
</dbReference>
<keyword evidence="4 8" id="KW-0566">Pantothenate biosynthesis</keyword>
<evidence type="ECO:0000256" key="1">
    <source>
        <dbReference type="ARBA" id="ARBA00005033"/>
    </source>
</evidence>
<comment type="caution">
    <text evidence="12">The sequence shown here is derived from an EMBL/GenBank/DDBJ whole genome shotgun (WGS) entry which is preliminary data.</text>
</comment>
<evidence type="ECO:0000256" key="9">
    <source>
        <dbReference type="PIRSR" id="PIRSR000388-1"/>
    </source>
</evidence>
<dbReference type="UniPathway" id="UPA00028">
    <property type="reaction ID" value="UER00003"/>
</dbReference>
<dbReference type="InterPro" id="IPR015813">
    <property type="entry name" value="Pyrv/PenolPyrv_kinase-like_dom"/>
</dbReference>
<protein>
    <recommendedName>
        <fullName evidence="8">3-methyl-2-oxobutanoate hydroxymethyltransferase</fullName>
        <ecNumber evidence="8">2.1.2.11</ecNumber>
    </recommendedName>
    <alternativeName>
        <fullName evidence="8">Ketopantoate hydroxymethyltransferase</fullName>
        <shortName evidence="8">KPHMT</shortName>
    </alternativeName>
</protein>
<comment type="subunit">
    <text evidence="3 8">Homodecamer; pentamer of dimers.</text>
</comment>
<evidence type="ECO:0000313" key="12">
    <source>
        <dbReference type="EMBL" id="TQV87847.1"/>
    </source>
</evidence>
<feature type="binding site" evidence="8 11">
    <location>
        <position position="45"/>
    </location>
    <ligand>
        <name>Mg(2+)</name>
        <dbReference type="ChEBI" id="CHEBI:18420"/>
    </ligand>
</feature>
<evidence type="ECO:0000256" key="7">
    <source>
        <dbReference type="ARBA" id="ARBA00056497"/>
    </source>
</evidence>
<feature type="binding site" evidence="8 10">
    <location>
        <position position="84"/>
    </location>
    <ligand>
        <name>3-methyl-2-oxobutanoate</name>
        <dbReference type="ChEBI" id="CHEBI:11851"/>
    </ligand>
</feature>
<dbReference type="GO" id="GO:0000287">
    <property type="term" value="F:magnesium ion binding"/>
    <property type="evidence" value="ECO:0007669"/>
    <property type="project" value="TreeGrafter"/>
</dbReference>
<dbReference type="GO" id="GO:0003864">
    <property type="term" value="F:3-methyl-2-oxobutanoate hydroxymethyltransferase activity"/>
    <property type="evidence" value="ECO:0007669"/>
    <property type="project" value="UniProtKB-UniRule"/>
</dbReference>
<dbReference type="Proteomes" id="UP000315439">
    <property type="component" value="Unassembled WGS sequence"/>
</dbReference>
<dbReference type="FunFam" id="3.20.20.60:FF:000003">
    <property type="entry name" value="3-methyl-2-oxobutanoate hydroxymethyltransferase"/>
    <property type="match status" value="1"/>
</dbReference>
<comment type="catalytic activity">
    <reaction evidence="8">
        <text>(6R)-5,10-methylene-5,6,7,8-tetrahydrofolate + 3-methyl-2-oxobutanoate + H2O = 2-dehydropantoate + (6S)-5,6,7,8-tetrahydrofolate</text>
        <dbReference type="Rhea" id="RHEA:11824"/>
        <dbReference type="ChEBI" id="CHEBI:11561"/>
        <dbReference type="ChEBI" id="CHEBI:11851"/>
        <dbReference type="ChEBI" id="CHEBI:15377"/>
        <dbReference type="ChEBI" id="CHEBI:15636"/>
        <dbReference type="ChEBI" id="CHEBI:57453"/>
        <dbReference type="EC" id="2.1.2.11"/>
    </reaction>
</comment>
<evidence type="ECO:0000256" key="3">
    <source>
        <dbReference type="ARBA" id="ARBA00011424"/>
    </source>
</evidence>
<comment type="cofactor">
    <cofactor evidence="8 11">
        <name>Mg(2+)</name>
        <dbReference type="ChEBI" id="CHEBI:18420"/>
    </cofactor>
    <text evidence="8 11">Binds 1 Mg(2+) ion per subunit.</text>
</comment>